<dbReference type="Proteomes" id="UP000752012">
    <property type="component" value="Unassembled WGS sequence"/>
</dbReference>
<evidence type="ECO:0000313" key="2">
    <source>
        <dbReference type="Proteomes" id="UP000752012"/>
    </source>
</evidence>
<dbReference type="Gene3D" id="3.40.50.620">
    <property type="entry name" value="HUPs"/>
    <property type="match status" value="1"/>
</dbReference>
<organism evidence="1 2">
    <name type="scientific">Alkalicoccus luteus</name>
    <dbReference type="NCBI Taxonomy" id="1237094"/>
    <lineage>
        <taxon>Bacteria</taxon>
        <taxon>Bacillati</taxon>
        <taxon>Bacillota</taxon>
        <taxon>Bacilli</taxon>
        <taxon>Bacillales</taxon>
        <taxon>Bacillaceae</taxon>
        <taxon>Alkalicoccus</taxon>
    </lineage>
</organism>
<comment type="caution">
    <text evidence="1">The sequence shown here is derived from an EMBL/GenBank/DDBJ whole genome shotgun (WGS) entry which is preliminary data.</text>
</comment>
<dbReference type="AlphaFoldDB" id="A0A969TTW5"/>
<protein>
    <recommendedName>
        <fullName evidence="3">Universal stress protein family protein</fullName>
    </recommendedName>
</protein>
<evidence type="ECO:0008006" key="3">
    <source>
        <dbReference type="Google" id="ProtNLM"/>
    </source>
</evidence>
<name>A0A969TTW5_9BACI</name>
<dbReference type="SUPFAM" id="SSF52402">
    <property type="entry name" value="Adenine nucleotide alpha hydrolases-like"/>
    <property type="match status" value="1"/>
</dbReference>
<proteinExistence type="predicted"/>
<dbReference type="RefSeq" id="WP_168007247.1">
    <property type="nucleotide sequence ID" value="NZ_JAATHJ010000016.1"/>
</dbReference>
<dbReference type="InterPro" id="IPR014729">
    <property type="entry name" value="Rossmann-like_a/b/a_fold"/>
</dbReference>
<sequence>MKKENVLVCIANYRNAAALIERGMTEKKAFKSDCIVLHVYSTEDGDSMDKIEERDHIQRWADEYNATMVFRPLRKGETIAGIIGDTATQYDVNHIIIGQAIQSRWDLIVHGSLVNDLFHELDEVDVTIYKVSRSNVAKEPEYDKGISGWVYRENGSFIFSLGEPSCKCYQGTFYQLIHTDFTTGIFKVQLNGEPHILHIILGDIHPQHEEALKEAFNQMEGHVS</sequence>
<evidence type="ECO:0000313" key="1">
    <source>
        <dbReference type="EMBL" id="NJP38093.1"/>
    </source>
</evidence>
<gene>
    <name evidence="1" type="ORF">HCN83_10915</name>
</gene>
<keyword evidence="2" id="KW-1185">Reference proteome</keyword>
<accession>A0A969TTW5</accession>
<reference evidence="1 2" key="1">
    <citation type="submission" date="2020-03" db="EMBL/GenBank/DDBJ databases">
        <title>Assessment of the enzymatic potential of alkaline-tolerant lipase obtained from Bacillus luteus H11 (technogenic soil) for the bioremediation of saline soils contaminated with petroleum substances.</title>
        <authorList>
            <person name="Kalwasinska A."/>
        </authorList>
    </citation>
    <scope>NUCLEOTIDE SEQUENCE [LARGE SCALE GENOMIC DNA]</scope>
    <source>
        <strain evidence="1 2">H11</strain>
    </source>
</reference>
<dbReference type="EMBL" id="JAATHJ010000016">
    <property type="protein sequence ID" value="NJP38093.1"/>
    <property type="molecule type" value="Genomic_DNA"/>
</dbReference>